<accession>A0ABY5WS59</accession>
<evidence type="ECO:0000313" key="8">
    <source>
        <dbReference type="Proteomes" id="UP001058184"/>
    </source>
</evidence>
<dbReference type="InterPro" id="IPR013766">
    <property type="entry name" value="Thioredoxin_domain"/>
</dbReference>
<evidence type="ECO:0000256" key="4">
    <source>
        <dbReference type="ARBA" id="ARBA00023284"/>
    </source>
</evidence>
<feature type="signal peptide" evidence="5">
    <location>
        <begin position="1"/>
        <end position="24"/>
    </location>
</feature>
<dbReference type="PANTHER" id="PTHR13887">
    <property type="entry name" value="GLUTATHIONE S-TRANSFERASE KAPPA"/>
    <property type="match status" value="1"/>
</dbReference>
<dbReference type="Pfam" id="PF18312">
    <property type="entry name" value="ScsC_N"/>
    <property type="match status" value="1"/>
</dbReference>
<dbReference type="RefSeq" id="WP_260000186.1">
    <property type="nucleotide sequence ID" value="NZ_CP081078.1"/>
</dbReference>
<gene>
    <name evidence="7" type="ORF">K3722_10780</name>
</gene>
<sequence length="254" mass="27891">MTLFTRTATAAATALALLGAPAQAFDISAMSDAEREAFGEQIREYILENPELILEAVDLLEQRQQQAEAARDDTLVADNLEELQNDGYSWVGGNPNGDITLVEFMDYRCGYCRRAAPEVEKLLESDGNIRLVIKEFPILGEASVLSSRFAVATKQVAGDDAYKQVHDALIAFGGEPNEVALRRLAEGLSLDADAIFARMDSEEVTAELRQTRELAQKMAISGTPTFVLGTELLRGYLPADQMEIMVAEIREKQS</sequence>
<name>A0ABY5WS59_LEICA</name>
<proteinExistence type="predicted"/>
<dbReference type="SUPFAM" id="SSF52833">
    <property type="entry name" value="Thioredoxin-like"/>
    <property type="match status" value="1"/>
</dbReference>
<evidence type="ECO:0000259" key="6">
    <source>
        <dbReference type="PROSITE" id="PS51352"/>
    </source>
</evidence>
<protein>
    <submittedName>
        <fullName evidence="7">DsbA family protein</fullName>
    </submittedName>
</protein>
<dbReference type="Proteomes" id="UP001058184">
    <property type="component" value="Chromosome"/>
</dbReference>
<evidence type="ECO:0000256" key="1">
    <source>
        <dbReference type="ARBA" id="ARBA00022729"/>
    </source>
</evidence>
<dbReference type="EMBL" id="CP081078">
    <property type="protein sequence ID" value="UWQ57026.1"/>
    <property type="molecule type" value="Genomic_DNA"/>
</dbReference>
<evidence type="ECO:0000313" key="7">
    <source>
        <dbReference type="EMBL" id="UWQ57026.1"/>
    </source>
</evidence>
<keyword evidence="1 5" id="KW-0732">Signal</keyword>
<dbReference type="PROSITE" id="PS51352">
    <property type="entry name" value="THIOREDOXIN_2"/>
    <property type="match status" value="1"/>
</dbReference>
<dbReference type="PANTHER" id="PTHR13887:SF14">
    <property type="entry name" value="DISULFIDE BOND FORMATION PROTEIN D"/>
    <property type="match status" value="1"/>
</dbReference>
<keyword evidence="4" id="KW-0676">Redox-active center</keyword>
<keyword evidence="2" id="KW-0560">Oxidoreductase</keyword>
<feature type="chain" id="PRO_5046250570" evidence="5">
    <location>
        <begin position="25"/>
        <end position="254"/>
    </location>
</feature>
<dbReference type="InterPro" id="IPR036249">
    <property type="entry name" value="Thioredoxin-like_sf"/>
</dbReference>
<keyword evidence="8" id="KW-1185">Reference proteome</keyword>
<evidence type="ECO:0000256" key="5">
    <source>
        <dbReference type="SAM" id="SignalP"/>
    </source>
</evidence>
<dbReference type="Pfam" id="PF01323">
    <property type="entry name" value="DSBA"/>
    <property type="match status" value="1"/>
</dbReference>
<keyword evidence="3" id="KW-1015">Disulfide bond</keyword>
<reference evidence="7" key="1">
    <citation type="submission" date="2021-08" db="EMBL/GenBank/DDBJ databases">
        <authorList>
            <person name="Nwanade C."/>
            <person name="Wang M."/>
            <person name="Masoudi A."/>
            <person name="Yu Z."/>
            <person name="Liu J."/>
        </authorList>
    </citation>
    <scope>NUCLEOTIDE SEQUENCE</scope>
    <source>
        <strain evidence="7">S141</strain>
    </source>
</reference>
<dbReference type="CDD" id="cd03023">
    <property type="entry name" value="DsbA_Com1_like"/>
    <property type="match status" value="1"/>
</dbReference>
<dbReference type="Gene3D" id="3.40.30.10">
    <property type="entry name" value="Glutaredoxin"/>
    <property type="match status" value="1"/>
</dbReference>
<evidence type="ECO:0000256" key="3">
    <source>
        <dbReference type="ARBA" id="ARBA00023157"/>
    </source>
</evidence>
<organism evidence="7 8">
    <name type="scientific">Leisingera caerulea</name>
    <name type="common">Phaeobacter caeruleus</name>
    <dbReference type="NCBI Taxonomy" id="506591"/>
    <lineage>
        <taxon>Bacteria</taxon>
        <taxon>Pseudomonadati</taxon>
        <taxon>Pseudomonadota</taxon>
        <taxon>Alphaproteobacteria</taxon>
        <taxon>Rhodobacterales</taxon>
        <taxon>Roseobacteraceae</taxon>
        <taxon>Leisingera</taxon>
    </lineage>
</organism>
<dbReference type="InterPro" id="IPR041205">
    <property type="entry name" value="ScsC_N"/>
</dbReference>
<dbReference type="InterPro" id="IPR001853">
    <property type="entry name" value="DSBA-like_thioredoxin_dom"/>
</dbReference>
<evidence type="ECO:0000256" key="2">
    <source>
        <dbReference type="ARBA" id="ARBA00023002"/>
    </source>
</evidence>
<feature type="domain" description="Thioredoxin" evidence="6">
    <location>
        <begin position="16"/>
        <end position="251"/>
    </location>
</feature>